<sequence>MKRENWLQSFTEHFDTTTGIE</sequence>
<dbReference type="AlphaFoldDB" id="A0A0F9H7D5"/>
<comment type="caution">
    <text evidence="1">The sequence shown here is derived from an EMBL/GenBank/DDBJ whole genome shotgun (WGS) entry which is preliminary data.</text>
</comment>
<proteinExistence type="predicted"/>
<feature type="non-terminal residue" evidence="1">
    <location>
        <position position="21"/>
    </location>
</feature>
<accession>A0A0F9H7D5</accession>
<organism evidence="1">
    <name type="scientific">marine sediment metagenome</name>
    <dbReference type="NCBI Taxonomy" id="412755"/>
    <lineage>
        <taxon>unclassified sequences</taxon>
        <taxon>metagenomes</taxon>
        <taxon>ecological metagenomes</taxon>
    </lineage>
</organism>
<protein>
    <submittedName>
        <fullName evidence="1">Uncharacterized protein</fullName>
    </submittedName>
</protein>
<reference evidence="1" key="1">
    <citation type="journal article" date="2015" name="Nature">
        <title>Complex archaea that bridge the gap between prokaryotes and eukaryotes.</title>
        <authorList>
            <person name="Spang A."/>
            <person name="Saw J.H."/>
            <person name="Jorgensen S.L."/>
            <person name="Zaremba-Niedzwiedzka K."/>
            <person name="Martijn J."/>
            <person name="Lind A.E."/>
            <person name="van Eijk R."/>
            <person name="Schleper C."/>
            <person name="Guy L."/>
            <person name="Ettema T.J."/>
        </authorList>
    </citation>
    <scope>NUCLEOTIDE SEQUENCE</scope>
</reference>
<name>A0A0F9H7D5_9ZZZZ</name>
<gene>
    <name evidence="1" type="ORF">LCGC14_2097550</name>
</gene>
<evidence type="ECO:0000313" key="1">
    <source>
        <dbReference type="EMBL" id="KKL71177.1"/>
    </source>
</evidence>
<dbReference type="EMBL" id="LAZR01025668">
    <property type="protein sequence ID" value="KKL71177.1"/>
    <property type="molecule type" value="Genomic_DNA"/>
</dbReference>